<evidence type="ECO:0000259" key="1">
    <source>
        <dbReference type="Pfam" id="PF10988"/>
    </source>
</evidence>
<dbReference type="STRING" id="760192.Halhy_2340"/>
<dbReference type="KEGG" id="hhy:Halhy_2340"/>
<sequence length="243" mass="26183">MKRILFWTVGLALTLTQFSCDFDFDDDIGPCIRGNGNTVSRDLNLPDFTGVDLDISAEVIITQGDNFKVTVEGESNIIAELETDVRNGIWEIDFDRCVRDMDELTIFITMPRVRSLSISGSGIITSTNIMEVDDIDLSISGSGKIDVGLDADDISSRISGSGRVVLEGESNSVEHTVSGSGDLFAFLLQTRDADIRVSGSGNSEIKVSDNLNVRISGSGDVYYRGKPQVEVSVSGSGKLVNAN</sequence>
<dbReference type="PANTHER" id="PTHR39200">
    <property type="entry name" value="HYPOTHETICAL EXPORTED PROTEIN"/>
    <property type="match status" value="1"/>
</dbReference>
<dbReference type="HOGENOM" id="CLU_072746_2_2_10"/>
<dbReference type="EMBL" id="CP002691">
    <property type="protein sequence ID" value="AEE50217.1"/>
    <property type="molecule type" value="Genomic_DNA"/>
</dbReference>
<name>F4KV91_HALH1</name>
<dbReference type="InterPro" id="IPR021255">
    <property type="entry name" value="DUF2807"/>
</dbReference>
<dbReference type="Pfam" id="PF10988">
    <property type="entry name" value="DUF2807"/>
    <property type="match status" value="1"/>
</dbReference>
<dbReference type="RefSeq" id="WP_013764767.1">
    <property type="nucleotide sequence ID" value="NC_015510.1"/>
</dbReference>
<feature type="domain" description="Putative auto-transporter adhesin head GIN" evidence="1">
    <location>
        <begin position="47"/>
        <end position="227"/>
    </location>
</feature>
<dbReference type="eggNOG" id="COG3595">
    <property type="taxonomic scope" value="Bacteria"/>
</dbReference>
<reference key="2">
    <citation type="submission" date="2011-04" db="EMBL/GenBank/DDBJ databases">
        <title>Complete sequence of chromosome of Haliscomenobacter hydrossis DSM 1100.</title>
        <authorList>
            <consortium name="US DOE Joint Genome Institute (JGI-PGF)"/>
            <person name="Lucas S."/>
            <person name="Han J."/>
            <person name="Lapidus A."/>
            <person name="Bruce D."/>
            <person name="Goodwin L."/>
            <person name="Pitluck S."/>
            <person name="Peters L."/>
            <person name="Kyrpides N."/>
            <person name="Mavromatis K."/>
            <person name="Ivanova N."/>
            <person name="Ovchinnikova G."/>
            <person name="Pagani I."/>
            <person name="Daligault H."/>
            <person name="Detter J.C."/>
            <person name="Han C."/>
            <person name="Land M."/>
            <person name="Hauser L."/>
            <person name="Markowitz V."/>
            <person name="Cheng J.-F."/>
            <person name="Hugenholtz P."/>
            <person name="Woyke T."/>
            <person name="Wu D."/>
            <person name="Verbarg S."/>
            <person name="Frueling A."/>
            <person name="Brambilla E."/>
            <person name="Klenk H.-P."/>
            <person name="Eisen J.A."/>
        </authorList>
    </citation>
    <scope>NUCLEOTIDE SEQUENCE</scope>
    <source>
        <strain>DSM 1100</strain>
    </source>
</reference>
<reference evidence="2 3" key="1">
    <citation type="journal article" date="2011" name="Stand. Genomic Sci.">
        <title>Complete genome sequence of Haliscomenobacter hydrossis type strain (O).</title>
        <authorList>
            <consortium name="US DOE Joint Genome Institute (JGI-PGF)"/>
            <person name="Daligault H."/>
            <person name="Lapidus A."/>
            <person name="Zeytun A."/>
            <person name="Nolan M."/>
            <person name="Lucas S."/>
            <person name="Del Rio T.G."/>
            <person name="Tice H."/>
            <person name="Cheng J.F."/>
            <person name="Tapia R."/>
            <person name="Han C."/>
            <person name="Goodwin L."/>
            <person name="Pitluck S."/>
            <person name="Liolios K."/>
            <person name="Pagani I."/>
            <person name="Ivanova N."/>
            <person name="Huntemann M."/>
            <person name="Mavromatis K."/>
            <person name="Mikhailova N."/>
            <person name="Pati A."/>
            <person name="Chen A."/>
            <person name="Palaniappan K."/>
            <person name="Land M."/>
            <person name="Hauser L."/>
            <person name="Brambilla E.M."/>
            <person name="Rohde M."/>
            <person name="Verbarg S."/>
            <person name="Goker M."/>
            <person name="Bristow J."/>
            <person name="Eisen J.A."/>
            <person name="Markowitz V."/>
            <person name="Hugenholtz P."/>
            <person name="Kyrpides N.C."/>
            <person name="Klenk H.P."/>
            <person name="Woyke T."/>
        </authorList>
    </citation>
    <scope>NUCLEOTIDE SEQUENCE [LARGE SCALE GENOMIC DNA]</scope>
    <source>
        <strain evidence="3">ATCC 27775 / DSM 1100 / LMG 10767 / O</strain>
    </source>
</reference>
<evidence type="ECO:0000313" key="2">
    <source>
        <dbReference type="EMBL" id="AEE50217.1"/>
    </source>
</evidence>
<dbReference type="OrthoDB" id="1442792at2"/>
<organism evidence="2 3">
    <name type="scientific">Haliscomenobacter hydrossis (strain ATCC 27775 / DSM 1100 / LMG 10767 / O)</name>
    <dbReference type="NCBI Taxonomy" id="760192"/>
    <lineage>
        <taxon>Bacteria</taxon>
        <taxon>Pseudomonadati</taxon>
        <taxon>Bacteroidota</taxon>
        <taxon>Saprospiria</taxon>
        <taxon>Saprospirales</taxon>
        <taxon>Haliscomenobacteraceae</taxon>
        <taxon>Haliscomenobacter</taxon>
    </lineage>
</organism>
<evidence type="ECO:0000313" key="3">
    <source>
        <dbReference type="Proteomes" id="UP000008461"/>
    </source>
</evidence>
<keyword evidence="3" id="KW-1185">Reference proteome</keyword>
<proteinExistence type="predicted"/>
<gene>
    <name evidence="2" type="ordered locus">Halhy_2340</name>
</gene>
<accession>F4KV91</accession>
<dbReference type="Gene3D" id="2.160.20.120">
    <property type="match status" value="1"/>
</dbReference>
<dbReference type="PANTHER" id="PTHR39200:SF1">
    <property type="entry name" value="AUTO-TRANSPORTER ADHESIN HEAD GIN DOMAIN-CONTAINING PROTEIN-RELATED"/>
    <property type="match status" value="1"/>
</dbReference>
<dbReference type="Proteomes" id="UP000008461">
    <property type="component" value="Chromosome"/>
</dbReference>
<protein>
    <recommendedName>
        <fullName evidence="1">Putative auto-transporter adhesin head GIN domain-containing protein</fullName>
    </recommendedName>
</protein>
<dbReference type="AlphaFoldDB" id="F4KV91"/>